<name>A0A7W7YTR9_9HYPH</name>
<evidence type="ECO:0000256" key="4">
    <source>
        <dbReference type="ARBA" id="ARBA00012926"/>
    </source>
</evidence>
<comment type="similarity">
    <text evidence="3">Belongs to the aconitase/IPM isomerase family.</text>
</comment>
<keyword evidence="7" id="KW-0479">Metal-binding</keyword>
<evidence type="ECO:0000313" key="16">
    <source>
        <dbReference type="Proteomes" id="UP000535406"/>
    </source>
</evidence>
<keyword evidence="16" id="KW-1185">Reference proteome</keyword>
<dbReference type="NCBIfam" id="NF009520">
    <property type="entry name" value="PRK12881.1"/>
    <property type="match status" value="1"/>
</dbReference>
<dbReference type="SUPFAM" id="SSF53732">
    <property type="entry name" value="Aconitase iron-sulfur domain"/>
    <property type="match status" value="1"/>
</dbReference>
<dbReference type="GO" id="GO:0003994">
    <property type="term" value="F:aconitate hydratase activity"/>
    <property type="evidence" value="ECO:0007669"/>
    <property type="project" value="UniProtKB-EC"/>
</dbReference>
<keyword evidence="9" id="KW-0411">Iron-sulfur</keyword>
<sequence length="869" mass="92719">MALRIPTEDGALNAVDLEADFGADYRRLPWVLRILLENVSRRDPARLEATAAALRAWLDSGTSEAEIAFHPSRVLMHDTTCVPALVDIAAMRDAIAEAGGDPSGLSPVLPVDVSVDHSVAVDRYGGSDARSYNMRREMDRNSERYRLMKWATTALPGVKVHPPGTGIMHTINLEQLATVITIEERDGERWAVPDTLIGTDSHTPMINGIGVLAWGVGGLEAESVFFGFPVTLRIPDVVGVRLTGRLAPGVLSTDLALEVTHLLRHHGISGEFVEFFGDGVSTLTGGDRAVVANMAPEYGASTGYFPIDAQTIAYLRQTGRPESHCRFVETAARRIGLWFDPAAAPRYSRIVDLDLSAVDPLMAGPRRPQDKLPLRAAARALQEACGHAFGENGAAIPHGAIAIAAVTSCTNTSDRRLLAAAGLVARKAVKLGLRPPFWVKTSLAPGSPSAALFLERSGLLADLEAVGFGIVGNGCTTCIGNSGPLQPDMAAAIAEGTVAAALLSGNRNFPGRVHPSLQFGFLTSPPHVVALSLLGKFVPDPMDTEVARTAEGKVVRLCDLMPAGEEIDAMLRQYSDPADFKSAFREAAGNAAWHALSAPSAPTFPWDEASTYLRRPPFAVAGLPSRLGRYTAHPLLVLGDDMTTDHISPAGQIAAESHAGRHLVAAGDPANDLNVFAARRGNWRAMVHGLFDNRTAANLLCGGRPASTTVHAPTLQEAPLWEVAERYRAEGRSVVILAGERYGTGSSRDWAAKGVALLGVRAVIAASFERIHRTNLIGMGILPVVLDPRLRQALSAQDRIEIDATDIRPRCDVPLILHRASGETIAMTGRAAVETEQEVETLLAGGMIPQILARHLPGKAPERKTAARP</sequence>
<dbReference type="Gene3D" id="3.20.19.10">
    <property type="entry name" value="Aconitase, domain 4"/>
    <property type="match status" value="1"/>
</dbReference>
<comment type="caution">
    <text evidence="15">The sequence shown here is derived from an EMBL/GenBank/DDBJ whole genome shotgun (WGS) entry which is preliminary data.</text>
</comment>
<comment type="catalytic activity">
    <reaction evidence="10">
        <text>citrate = D-threo-isocitrate</text>
        <dbReference type="Rhea" id="RHEA:10336"/>
        <dbReference type="ChEBI" id="CHEBI:15562"/>
        <dbReference type="ChEBI" id="CHEBI:16947"/>
        <dbReference type="EC" id="4.2.1.3"/>
    </reaction>
</comment>
<dbReference type="InterPro" id="IPR015928">
    <property type="entry name" value="Aconitase/3IPM_dehydase_swvl"/>
</dbReference>
<dbReference type="Pfam" id="PF00330">
    <property type="entry name" value="Aconitase"/>
    <property type="match status" value="1"/>
</dbReference>
<evidence type="ECO:0000313" key="15">
    <source>
        <dbReference type="EMBL" id="MBB5042104.1"/>
    </source>
</evidence>
<evidence type="ECO:0000256" key="10">
    <source>
        <dbReference type="ARBA" id="ARBA00023501"/>
    </source>
</evidence>
<evidence type="ECO:0000256" key="9">
    <source>
        <dbReference type="ARBA" id="ARBA00023014"/>
    </source>
</evidence>
<dbReference type="EMBL" id="JACHIK010000004">
    <property type="protein sequence ID" value="MBB5042104.1"/>
    <property type="molecule type" value="Genomic_DNA"/>
</dbReference>
<dbReference type="InterPro" id="IPR006249">
    <property type="entry name" value="Aconitase/IRP2"/>
</dbReference>
<dbReference type="InterPro" id="IPR036008">
    <property type="entry name" value="Aconitase_4Fe-4S_dom"/>
</dbReference>
<dbReference type="PROSITE" id="PS00450">
    <property type="entry name" value="ACONITASE_1"/>
    <property type="match status" value="1"/>
</dbReference>
<dbReference type="NCBIfam" id="NF006757">
    <property type="entry name" value="PRK09277.1"/>
    <property type="match status" value="1"/>
</dbReference>
<dbReference type="PRINTS" id="PR00415">
    <property type="entry name" value="ACONITASE"/>
</dbReference>
<comment type="pathway">
    <text evidence="2">Carbohydrate metabolism; tricarboxylic acid cycle; isocitrate from oxaloacetate: step 2/2.</text>
</comment>
<dbReference type="RefSeq" id="WP_184142440.1">
    <property type="nucleotide sequence ID" value="NZ_JACHIK010000004.1"/>
</dbReference>
<dbReference type="Gene3D" id="3.30.499.10">
    <property type="entry name" value="Aconitase, domain 3"/>
    <property type="match status" value="2"/>
</dbReference>
<dbReference type="GO" id="GO:0046872">
    <property type="term" value="F:metal ion binding"/>
    <property type="evidence" value="ECO:0007669"/>
    <property type="project" value="UniProtKB-KW"/>
</dbReference>
<evidence type="ECO:0000256" key="7">
    <source>
        <dbReference type="ARBA" id="ARBA00022723"/>
    </source>
</evidence>
<keyword evidence="8" id="KW-0408">Iron</keyword>
<dbReference type="InterPro" id="IPR001030">
    <property type="entry name" value="Acoase/IPM_deHydtase_lsu_aba"/>
</dbReference>
<evidence type="ECO:0000256" key="11">
    <source>
        <dbReference type="ARBA" id="ARBA00031081"/>
    </source>
</evidence>
<evidence type="ECO:0000256" key="12">
    <source>
        <dbReference type="ARBA" id="ARBA00031977"/>
    </source>
</evidence>
<evidence type="ECO:0000256" key="1">
    <source>
        <dbReference type="ARBA" id="ARBA00001966"/>
    </source>
</evidence>
<evidence type="ECO:0000256" key="5">
    <source>
        <dbReference type="ARBA" id="ARBA00019378"/>
    </source>
</evidence>
<evidence type="ECO:0000256" key="8">
    <source>
        <dbReference type="ARBA" id="ARBA00023004"/>
    </source>
</evidence>
<accession>A0A7W7YTR9</accession>
<dbReference type="InterPro" id="IPR018136">
    <property type="entry name" value="Aconitase_4Fe-4S_BS"/>
</dbReference>
<dbReference type="GO" id="GO:0051539">
    <property type="term" value="F:4 iron, 4 sulfur cluster binding"/>
    <property type="evidence" value="ECO:0007669"/>
    <property type="project" value="UniProtKB-KW"/>
</dbReference>
<dbReference type="GO" id="GO:0006099">
    <property type="term" value="P:tricarboxylic acid cycle"/>
    <property type="evidence" value="ECO:0007669"/>
    <property type="project" value="UniProtKB-UniPathway"/>
</dbReference>
<feature type="domain" description="Aconitase A/isopropylmalate dehydratase small subunit swivel" evidence="14">
    <location>
        <begin position="670"/>
        <end position="787"/>
    </location>
</feature>
<gene>
    <name evidence="15" type="ORF">HNQ66_001500</name>
</gene>
<comment type="cofactor">
    <cofactor evidence="1">
        <name>[4Fe-4S] cluster</name>
        <dbReference type="ChEBI" id="CHEBI:49883"/>
    </cofactor>
</comment>
<reference evidence="15 16" key="1">
    <citation type="submission" date="2020-08" db="EMBL/GenBank/DDBJ databases">
        <title>Genomic Encyclopedia of Type Strains, Phase IV (KMG-IV): sequencing the most valuable type-strain genomes for metagenomic binning, comparative biology and taxonomic classification.</title>
        <authorList>
            <person name="Goeker M."/>
        </authorList>
    </citation>
    <scope>NUCLEOTIDE SEQUENCE [LARGE SCALE GENOMIC DNA]</scope>
    <source>
        <strain evidence="15 16">DSM 21319</strain>
    </source>
</reference>
<dbReference type="PROSITE" id="PS01244">
    <property type="entry name" value="ACONITASE_2"/>
    <property type="match status" value="1"/>
</dbReference>
<proteinExistence type="inferred from homology"/>
<feature type="domain" description="Aconitase/3-isopropylmalate dehydratase large subunit alpha/beta/alpha" evidence="13">
    <location>
        <begin position="64"/>
        <end position="535"/>
    </location>
</feature>
<keyword evidence="15" id="KW-0456">Lyase</keyword>
<dbReference type="Proteomes" id="UP000535406">
    <property type="component" value="Unassembled WGS sequence"/>
</dbReference>
<dbReference type="InterPro" id="IPR015931">
    <property type="entry name" value="Acnase/IPM_dHydase_lsu_aba_1/3"/>
</dbReference>
<evidence type="ECO:0000259" key="13">
    <source>
        <dbReference type="Pfam" id="PF00330"/>
    </source>
</evidence>
<dbReference type="AlphaFoldDB" id="A0A7W7YTR9"/>
<evidence type="ECO:0000256" key="3">
    <source>
        <dbReference type="ARBA" id="ARBA00007185"/>
    </source>
</evidence>
<evidence type="ECO:0000259" key="14">
    <source>
        <dbReference type="Pfam" id="PF00694"/>
    </source>
</evidence>
<dbReference type="SUPFAM" id="SSF52016">
    <property type="entry name" value="LeuD/IlvD-like"/>
    <property type="match status" value="1"/>
</dbReference>
<dbReference type="InterPro" id="IPR000573">
    <property type="entry name" value="AconitaseA/IPMdHydase_ssu_swvl"/>
</dbReference>
<dbReference type="Gene3D" id="6.10.190.10">
    <property type="match status" value="1"/>
</dbReference>
<keyword evidence="6" id="KW-0004">4Fe-4S</keyword>
<dbReference type="Pfam" id="PF00694">
    <property type="entry name" value="Aconitase_C"/>
    <property type="match status" value="1"/>
</dbReference>
<organism evidence="15 16">
    <name type="scientific">Shinella fusca</name>
    <dbReference type="NCBI Taxonomy" id="544480"/>
    <lineage>
        <taxon>Bacteria</taxon>
        <taxon>Pseudomonadati</taxon>
        <taxon>Pseudomonadota</taxon>
        <taxon>Alphaproteobacteria</taxon>
        <taxon>Hyphomicrobiales</taxon>
        <taxon>Rhizobiaceae</taxon>
        <taxon>Shinella</taxon>
    </lineage>
</organism>
<protein>
    <recommendedName>
        <fullName evidence="5">Aconitate hydratase A</fullName>
        <ecNumber evidence="4">4.2.1.3</ecNumber>
    </recommendedName>
    <alternativeName>
        <fullName evidence="12">Iron-responsive protein-like</fullName>
    </alternativeName>
    <alternativeName>
        <fullName evidence="11">RNA-binding protein</fullName>
    </alternativeName>
</protein>
<dbReference type="UniPathway" id="UPA00223">
    <property type="reaction ID" value="UER00718"/>
</dbReference>
<evidence type="ECO:0000256" key="2">
    <source>
        <dbReference type="ARBA" id="ARBA00004717"/>
    </source>
</evidence>
<dbReference type="EC" id="4.2.1.3" evidence="4"/>
<dbReference type="PANTHER" id="PTHR11670">
    <property type="entry name" value="ACONITASE/IRON-RESPONSIVE ELEMENT FAMILY MEMBER"/>
    <property type="match status" value="1"/>
</dbReference>
<evidence type="ECO:0000256" key="6">
    <source>
        <dbReference type="ARBA" id="ARBA00022485"/>
    </source>
</evidence>